<evidence type="ECO:0000256" key="7">
    <source>
        <dbReference type="ARBA" id="ARBA00022989"/>
    </source>
</evidence>
<keyword evidence="6" id="KW-0573">Peptidoglycan synthesis</keyword>
<dbReference type="RefSeq" id="WP_087287825.1">
    <property type="nucleotide sequence ID" value="NZ_NFJD01000002.1"/>
</dbReference>
<evidence type="ECO:0000256" key="1">
    <source>
        <dbReference type="ARBA" id="ARBA00004141"/>
    </source>
</evidence>
<evidence type="ECO:0000256" key="14">
    <source>
        <dbReference type="ARBA" id="ARBA00044770"/>
    </source>
</evidence>
<dbReference type="InterPro" id="IPR001182">
    <property type="entry name" value="FtsW/RodA"/>
</dbReference>
<keyword evidence="4 16" id="KW-0812">Transmembrane</keyword>
<dbReference type="InterPro" id="IPR018365">
    <property type="entry name" value="Cell_cycle_FtsW-rel_CS"/>
</dbReference>
<evidence type="ECO:0000256" key="11">
    <source>
        <dbReference type="ARBA" id="ARBA00038053"/>
    </source>
</evidence>
<dbReference type="OrthoDB" id="9812661at2"/>
<feature type="transmembrane region" description="Helical" evidence="16">
    <location>
        <begin position="373"/>
        <end position="395"/>
    </location>
</feature>
<feature type="transmembrane region" description="Helical" evidence="16">
    <location>
        <begin position="298"/>
        <end position="324"/>
    </location>
</feature>
<dbReference type="PANTHER" id="PTHR30474:SF2">
    <property type="entry name" value="PEPTIDOGLYCAN GLYCOSYLTRANSFERASE FTSW-RELATED"/>
    <property type="match status" value="1"/>
</dbReference>
<feature type="transmembrane region" description="Helical" evidence="16">
    <location>
        <begin position="336"/>
        <end position="361"/>
    </location>
</feature>
<comment type="similarity">
    <text evidence="11">Belongs to the SEDS family. FtsW subfamily.</text>
</comment>
<gene>
    <name evidence="17" type="ORF">B5F75_03110</name>
</gene>
<evidence type="ECO:0000256" key="10">
    <source>
        <dbReference type="ARBA" id="ARBA00033270"/>
    </source>
</evidence>
<evidence type="ECO:0000256" key="6">
    <source>
        <dbReference type="ARBA" id="ARBA00022984"/>
    </source>
</evidence>
<evidence type="ECO:0000256" key="8">
    <source>
        <dbReference type="ARBA" id="ARBA00023136"/>
    </source>
</evidence>
<protein>
    <recommendedName>
        <fullName evidence="12">Probable peptidoglycan glycosyltransferase FtsW</fullName>
        <ecNumber evidence="14">2.4.99.28</ecNumber>
    </recommendedName>
    <alternativeName>
        <fullName evidence="13">Cell division protein FtsW</fullName>
    </alternativeName>
    <alternativeName>
        <fullName evidence="10">Cell wall polymerase</fullName>
    </alternativeName>
    <alternativeName>
        <fullName evidence="9">Peptidoglycan polymerase</fullName>
    </alternativeName>
</protein>
<evidence type="ECO:0000256" key="9">
    <source>
        <dbReference type="ARBA" id="ARBA00032370"/>
    </source>
</evidence>
<keyword evidence="5" id="KW-0133">Cell shape</keyword>
<dbReference type="Proteomes" id="UP000196368">
    <property type="component" value="Unassembled WGS sequence"/>
</dbReference>
<feature type="transmembrane region" description="Helical" evidence="16">
    <location>
        <begin position="201"/>
        <end position="217"/>
    </location>
</feature>
<evidence type="ECO:0000256" key="15">
    <source>
        <dbReference type="ARBA" id="ARBA00049902"/>
    </source>
</evidence>
<organism evidence="17 18">
    <name type="scientific">Candidatus Avelusimicrobium gallicola</name>
    <dbReference type="NCBI Taxonomy" id="2562704"/>
    <lineage>
        <taxon>Bacteria</taxon>
        <taxon>Pseudomonadati</taxon>
        <taxon>Elusimicrobiota</taxon>
        <taxon>Elusimicrobia</taxon>
        <taxon>Elusimicrobiales</taxon>
        <taxon>Elusimicrobiaceae</taxon>
        <taxon>Candidatus Avelusimicrobium</taxon>
    </lineage>
</organism>
<keyword evidence="2" id="KW-0328">Glycosyltransferase</keyword>
<sequence>MVRLFNKAPKRRNNFIRKAPAEYKGRGASFRPSGTKPAPARGGWQPLQLDKRIAFITFAFVLFGLIFTYSSSAFDSTAYFKRQILFDTLGIAAALFLSQTYDKLQKLKIFSPMNLMYVTWVLLIVVLFTRAQANVHRWIDFGFFKLQPSEIAKVTLVIYIADYLNGVSGKLTKNWRLLIKPMAVAGITLGLILAEKDIGTPTLMGAVFVFMLLVAGARLKHLAVPAVVLAPLAIQQLFFVSYRRERIFSFLDPFATAGSSGYQLVQSFLAVGSGGWFGKGLGNSELKLEYLPAAHTDFIFSIMCEELGLVRVVVILVFFCWLLIRGISLARVAKTQFNGLVIFGLTITICMQAFFNMAMAIGLLPTKGIALPFFSYGGSSVIMTLVMMGIILNLAAVDNTQNNLREDITNYKNRNK</sequence>
<dbReference type="GO" id="GO:0051301">
    <property type="term" value="P:cell division"/>
    <property type="evidence" value="ECO:0007669"/>
    <property type="project" value="InterPro"/>
</dbReference>
<evidence type="ECO:0000256" key="3">
    <source>
        <dbReference type="ARBA" id="ARBA00022679"/>
    </source>
</evidence>
<dbReference type="PROSITE" id="PS00428">
    <property type="entry name" value="FTSW_RODA_SPOVE"/>
    <property type="match status" value="1"/>
</dbReference>
<dbReference type="PANTHER" id="PTHR30474">
    <property type="entry name" value="CELL CYCLE PROTEIN"/>
    <property type="match status" value="1"/>
</dbReference>
<comment type="caution">
    <text evidence="17">The sequence shown here is derived from an EMBL/GenBank/DDBJ whole genome shotgun (WGS) entry which is preliminary data.</text>
</comment>
<comment type="catalytic activity">
    <reaction evidence="15">
        <text>[GlcNAc-(1-&gt;4)-Mur2Ac(oyl-L-Ala-gamma-D-Glu-L-Lys-D-Ala-D-Ala)](n)-di-trans,octa-cis-undecaprenyl diphosphate + beta-D-GlcNAc-(1-&gt;4)-Mur2Ac(oyl-L-Ala-gamma-D-Glu-L-Lys-D-Ala-D-Ala)-di-trans,octa-cis-undecaprenyl diphosphate = [GlcNAc-(1-&gt;4)-Mur2Ac(oyl-L-Ala-gamma-D-Glu-L-Lys-D-Ala-D-Ala)](n+1)-di-trans,octa-cis-undecaprenyl diphosphate + di-trans,octa-cis-undecaprenyl diphosphate + H(+)</text>
        <dbReference type="Rhea" id="RHEA:23708"/>
        <dbReference type="Rhea" id="RHEA-COMP:9602"/>
        <dbReference type="Rhea" id="RHEA-COMP:9603"/>
        <dbReference type="ChEBI" id="CHEBI:15378"/>
        <dbReference type="ChEBI" id="CHEBI:58405"/>
        <dbReference type="ChEBI" id="CHEBI:60033"/>
        <dbReference type="ChEBI" id="CHEBI:78435"/>
        <dbReference type="EC" id="2.4.99.28"/>
    </reaction>
</comment>
<dbReference type="EMBL" id="NFJD01000002">
    <property type="protein sequence ID" value="OUO56849.1"/>
    <property type="molecule type" value="Genomic_DNA"/>
</dbReference>
<feature type="transmembrane region" description="Helical" evidence="16">
    <location>
        <begin position="223"/>
        <end position="242"/>
    </location>
</feature>
<keyword evidence="8 16" id="KW-0472">Membrane</keyword>
<evidence type="ECO:0000313" key="17">
    <source>
        <dbReference type="EMBL" id="OUO56849.1"/>
    </source>
</evidence>
<dbReference type="EC" id="2.4.99.28" evidence="14"/>
<keyword evidence="3" id="KW-0808">Transferase</keyword>
<evidence type="ECO:0000256" key="13">
    <source>
        <dbReference type="ARBA" id="ARBA00041418"/>
    </source>
</evidence>
<evidence type="ECO:0000256" key="4">
    <source>
        <dbReference type="ARBA" id="ARBA00022692"/>
    </source>
</evidence>
<accession>A0A1Y4DGQ2</accession>
<evidence type="ECO:0000313" key="18">
    <source>
        <dbReference type="Proteomes" id="UP000196368"/>
    </source>
</evidence>
<evidence type="ECO:0000256" key="5">
    <source>
        <dbReference type="ARBA" id="ARBA00022960"/>
    </source>
</evidence>
<evidence type="ECO:0000256" key="12">
    <source>
        <dbReference type="ARBA" id="ARBA00041185"/>
    </source>
</evidence>
<dbReference type="GO" id="GO:0009252">
    <property type="term" value="P:peptidoglycan biosynthetic process"/>
    <property type="evidence" value="ECO:0007669"/>
    <property type="project" value="UniProtKB-KW"/>
</dbReference>
<dbReference type="GO" id="GO:0008360">
    <property type="term" value="P:regulation of cell shape"/>
    <property type="evidence" value="ECO:0007669"/>
    <property type="project" value="UniProtKB-KW"/>
</dbReference>
<feature type="transmembrane region" description="Helical" evidence="16">
    <location>
        <begin position="177"/>
        <end position="194"/>
    </location>
</feature>
<evidence type="ECO:0000256" key="16">
    <source>
        <dbReference type="SAM" id="Phobius"/>
    </source>
</evidence>
<dbReference type="AlphaFoldDB" id="A0A1Y4DGQ2"/>
<feature type="transmembrane region" description="Helical" evidence="16">
    <location>
        <begin position="53"/>
        <end position="72"/>
    </location>
</feature>
<keyword evidence="7 16" id="KW-1133">Transmembrane helix</keyword>
<dbReference type="Pfam" id="PF01098">
    <property type="entry name" value="FTSW_RODA_SPOVE"/>
    <property type="match status" value="1"/>
</dbReference>
<evidence type="ECO:0000256" key="2">
    <source>
        <dbReference type="ARBA" id="ARBA00022676"/>
    </source>
</evidence>
<dbReference type="GO" id="GO:0005886">
    <property type="term" value="C:plasma membrane"/>
    <property type="evidence" value="ECO:0007669"/>
    <property type="project" value="TreeGrafter"/>
</dbReference>
<dbReference type="GO" id="GO:0032153">
    <property type="term" value="C:cell division site"/>
    <property type="evidence" value="ECO:0007669"/>
    <property type="project" value="TreeGrafter"/>
</dbReference>
<dbReference type="GO" id="GO:0008955">
    <property type="term" value="F:peptidoglycan glycosyltransferase activity"/>
    <property type="evidence" value="ECO:0007669"/>
    <property type="project" value="UniProtKB-EC"/>
</dbReference>
<feature type="transmembrane region" description="Helical" evidence="16">
    <location>
        <begin position="113"/>
        <end position="133"/>
    </location>
</feature>
<comment type="subcellular location">
    <subcellularLocation>
        <location evidence="1">Membrane</location>
        <topology evidence="1">Multi-pass membrane protein</topology>
    </subcellularLocation>
</comment>
<dbReference type="GO" id="GO:0015648">
    <property type="term" value="F:lipid-linked peptidoglycan transporter activity"/>
    <property type="evidence" value="ECO:0007669"/>
    <property type="project" value="TreeGrafter"/>
</dbReference>
<reference evidence="18" key="1">
    <citation type="submission" date="2017-04" db="EMBL/GenBank/DDBJ databases">
        <title>Function of individual gut microbiota members based on whole genome sequencing of pure cultures obtained from chicken caecum.</title>
        <authorList>
            <person name="Medvecky M."/>
            <person name="Cejkova D."/>
            <person name="Polansky O."/>
            <person name="Karasova D."/>
            <person name="Kubasova T."/>
            <person name="Cizek A."/>
            <person name="Rychlik I."/>
        </authorList>
    </citation>
    <scope>NUCLEOTIDE SEQUENCE [LARGE SCALE GENOMIC DNA]</scope>
    <source>
        <strain evidence="18">An273</strain>
    </source>
</reference>
<keyword evidence="18" id="KW-1185">Reference proteome</keyword>
<proteinExistence type="inferred from homology"/>
<name>A0A1Y4DGQ2_9BACT</name>